<feature type="transmembrane region" description="Helical" evidence="6">
    <location>
        <begin position="134"/>
        <end position="157"/>
    </location>
</feature>
<reference evidence="8 9" key="1">
    <citation type="submission" date="2016-10" db="EMBL/GenBank/DDBJ databases">
        <authorList>
            <person name="Varghese N."/>
            <person name="Submissions S."/>
        </authorList>
    </citation>
    <scope>NUCLEOTIDE SEQUENCE [LARGE SCALE GENOMIC DNA]</scope>
    <source>
        <strain evidence="8 9">DSM 18839</strain>
    </source>
</reference>
<dbReference type="RefSeq" id="WP_028794415.1">
    <property type="nucleotide sequence ID" value="NZ_FNBW01000015.1"/>
</dbReference>
<evidence type="ECO:0000313" key="8">
    <source>
        <dbReference type="EMBL" id="SDG34396.1"/>
    </source>
</evidence>
<evidence type="ECO:0000313" key="9">
    <source>
        <dbReference type="Proteomes" id="UP000198615"/>
    </source>
</evidence>
<keyword evidence="3 6" id="KW-1133">Transmembrane helix</keyword>
<dbReference type="GO" id="GO:0005262">
    <property type="term" value="F:calcium channel activity"/>
    <property type="evidence" value="ECO:0007669"/>
    <property type="project" value="TreeGrafter"/>
</dbReference>
<keyword evidence="2 6" id="KW-0812">Transmembrane</keyword>
<dbReference type="GO" id="GO:0005886">
    <property type="term" value="C:plasma membrane"/>
    <property type="evidence" value="ECO:0007669"/>
    <property type="project" value="TreeGrafter"/>
</dbReference>
<dbReference type="PANTHER" id="PTHR10846">
    <property type="entry name" value="SODIUM/POTASSIUM/CALCIUM EXCHANGER"/>
    <property type="match status" value="1"/>
</dbReference>
<feature type="domain" description="Sodium/calcium exchanger membrane region" evidence="7">
    <location>
        <begin position="10"/>
        <end position="152"/>
    </location>
</feature>
<evidence type="ECO:0000256" key="2">
    <source>
        <dbReference type="ARBA" id="ARBA00022692"/>
    </source>
</evidence>
<feature type="transmembrane region" description="Helical" evidence="6">
    <location>
        <begin position="6"/>
        <end position="24"/>
    </location>
</feature>
<dbReference type="InterPro" id="IPR044880">
    <property type="entry name" value="NCX_ion-bd_dom_sf"/>
</dbReference>
<accession>A0A8G2F4Z0</accession>
<dbReference type="GO" id="GO:0006874">
    <property type="term" value="P:intracellular calcium ion homeostasis"/>
    <property type="evidence" value="ECO:0007669"/>
    <property type="project" value="TreeGrafter"/>
</dbReference>
<evidence type="ECO:0000256" key="6">
    <source>
        <dbReference type="SAM" id="Phobius"/>
    </source>
</evidence>
<evidence type="ECO:0000256" key="4">
    <source>
        <dbReference type="ARBA" id="ARBA00023136"/>
    </source>
</evidence>
<evidence type="ECO:0000256" key="3">
    <source>
        <dbReference type="ARBA" id="ARBA00022989"/>
    </source>
</evidence>
<evidence type="ECO:0000256" key="1">
    <source>
        <dbReference type="ARBA" id="ARBA00004141"/>
    </source>
</evidence>
<comment type="subcellular location">
    <subcellularLocation>
        <location evidence="1">Membrane</location>
        <topology evidence="1">Multi-pass membrane protein</topology>
    </subcellularLocation>
</comment>
<feature type="transmembrane region" description="Helical" evidence="6">
    <location>
        <begin position="191"/>
        <end position="211"/>
    </location>
</feature>
<keyword evidence="4 6" id="KW-0472">Membrane</keyword>
<feature type="transmembrane region" description="Helical" evidence="6">
    <location>
        <begin position="294"/>
        <end position="312"/>
    </location>
</feature>
<dbReference type="InterPro" id="IPR004837">
    <property type="entry name" value="NaCa_Exmemb"/>
</dbReference>
<dbReference type="Gene3D" id="1.20.1420.30">
    <property type="entry name" value="NCX, central ion-binding region"/>
    <property type="match status" value="2"/>
</dbReference>
<dbReference type="PANTHER" id="PTHR10846:SF8">
    <property type="entry name" value="INNER MEMBRANE PROTEIN YRBG"/>
    <property type="match status" value="1"/>
</dbReference>
<keyword evidence="9" id="KW-1185">Reference proteome</keyword>
<sequence length="347" mass="35808">MFSDLSTAMLLGIFAACAVGILLGGLRMTGQADQIADRTGLGEALVGGVLLGAATSLSGSIVSLTAALDGRASLAFSNGIGGIAAQTAFLALADILHRKVNLEHAAADLSNVFQGALLMLMLALPLFALTGPDVSVLGVHPVSILLVAIYVGGVIATRRIREEPMWRPVKTRDTRPDEPEPENGKGPSTPLLFASFIALMLMMGTIGWVIAQIAETLTDRFDLSASVVGALMTAVVTSLPELVTTLAAVRRGALQLAVGGIIGGNTFDTLFLTISDVGYREGSLYHAIGPDDLYWLAVGLIMTAVLTLGQLYRQREGPAGIGLESAAMLGVYAVAIALPLLVGGSGA</sequence>
<organism evidence="8 9">
    <name type="scientific">Thalassobaculum litoreum DSM 18839</name>
    <dbReference type="NCBI Taxonomy" id="1123362"/>
    <lineage>
        <taxon>Bacteria</taxon>
        <taxon>Pseudomonadati</taxon>
        <taxon>Pseudomonadota</taxon>
        <taxon>Alphaproteobacteria</taxon>
        <taxon>Rhodospirillales</taxon>
        <taxon>Thalassobaculaceae</taxon>
        <taxon>Thalassobaculum</taxon>
    </lineage>
</organism>
<dbReference type="Proteomes" id="UP000198615">
    <property type="component" value="Unassembled WGS sequence"/>
</dbReference>
<evidence type="ECO:0000259" key="7">
    <source>
        <dbReference type="Pfam" id="PF01699"/>
    </source>
</evidence>
<feature type="transmembrane region" description="Helical" evidence="6">
    <location>
        <begin position="45"/>
        <end position="68"/>
    </location>
</feature>
<comment type="caution">
    <text evidence="8">The sequence shown here is derived from an EMBL/GenBank/DDBJ whole genome shotgun (WGS) entry which is preliminary data.</text>
</comment>
<feature type="transmembrane region" description="Helical" evidence="6">
    <location>
        <begin position="319"/>
        <end position="342"/>
    </location>
</feature>
<dbReference type="Pfam" id="PF01699">
    <property type="entry name" value="Na_Ca_ex"/>
    <property type="match status" value="2"/>
</dbReference>
<evidence type="ECO:0000256" key="5">
    <source>
        <dbReference type="SAM" id="MobiDB-lite"/>
    </source>
</evidence>
<name>A0A8G2F4Z0_9PROT</name>
<feature type="transmembrane region" description="Helical" evidence="6">
    <location>
        <begin position="74"/>
        <end position="97"/>
    </location>
</feature>
<dbReference type="GO" id="GO:0008273">
    <property type="term" value="F:calcium, potassium:sodium antiporter activity"/>
    <property type="evidence" value="ECO:0007669"/>
    <property type="project" value="TreeGrafter"/>
</dbReference>
<dbReference type="OrthoDB" id="153124at2"/>
<feature type="compositionally biased region" description="Basic and acidic residues" evidence="5">
    <location>
        <begin position="167"/>
        <end position="178"/>
    </location>
</feature>
<dbReference type="EMBL" id="FNBW01000015">
    <property type="protein sequence ID" value="SDG34396.1"/>
    <property type="molecule type" value="Genomic_DNA"/>
</dbReference>
<feature type="transmembrane region" description="Helical" evidence="6">
    <location>
        <begin position="223"/>
        <end position="249"/>
    </location>
</feature>
<dbReference type="InterPro" id="IPR036259">
    <property type="entry name" value="MFS_trans_sf"/>
</dbReference>
<dbReference type="SUPFAM" id="SSF103473">
    <property type="entry name" value="MFS general substrate transporter"/>
    <property type="match status" value="1"/>
</dbReference>
<feature type="domain" description="Sodium/calcium exchanger membrane region" evidence="7">
    <location>
        <begin position="193"/>
        <end position="338"/>
    </location>
</feature>
<dbReference type="InterPro" id="IPR004481">
    <property type="entry name" value="K/Na/Ca-exchanger"/>
</dbReference>
<protein>
    <submittedName>
        <fullName evidence="8">Cation:H+ antiporter</fullName>
    </submittedName>
</protein>
<proteinExistence type="predicted"/>
<dbReference type="AlphaFoldDB" id="A0A8G2F4Z0"/>
<gene>
    <name evidence="8" type="ORF">SAMN05660686_04087</name>
</gene>
<feature type="transmembrane region" description="Helical" evidence="6">
    <location>
        <begin position="256"/>
        <end position="274"/>
    </location>
</feature>
<feature type="transmembrane region" description="Helical" evidence="6">
    <location>
        <begin position="109"/>
        <end position="128"/>
    </location>
</feature>
<feature type="region of interest" description="Disordered" evidence="5">
    <location>
        <begin position="167"/>
        <end position="187"/>
    </location>
</feature>